<keyword evidence="1" id="KW-0175">Coiled coil</keyword>
<evidence type="ECO:0000256" key="2">
    <source>
        <dbReference type="SAM" id="Phobius"/>
    </source>
</evidence>
<name>A0ABQ4Q2L3_9BURK</name>
<protein>
    <recommendedName>
        <fullName evidence="3">Histidine kinase domain-containing protein</fullName>
    </recommendedName>
</protein>
<feature type="transmembrane region" description="Helical" evidence="2">
    <location>
        <begin position="126"/>
        <end position="144"/>
    </location>
</feature>
<organism evidence="4 5">
    <name type="scientific">Noviherbaspirillum aridicola</name>
    <dbReference type="NCBI Taxonomy" id="2849687"/>
    <lineage>
        <taxon>Bacteria</taxon>
        <taxon>Pseudomonadati</taxon>
        <taxon>Pseudomonadota</taxon>
        <taxon>Betaproteobacteria</taxon>
        <taxon>Burkholderiales</taxon>
        <taxon>Oxalobacteraceae</taxon>
        <taxon>Noviherbaspirillum</taxon>
    </lineage>
</organism>
<dbReference type="RefSeq" id="WP_220807558.1">
    <property type="nucleotide sequence ID" value="NZ_BPMK01000005.1"/>
</dbReference>
<keyword evidence="2" id="KW-0812">Transmembrane</keyword>
<dbReference type="PROSITE" id="PS50109">
    <property type="entry name" value="HIS_KIN"/>
    <property type="match status" value="1"/>
</dbReference>
<evidence type="ECO:0000256" key="1">
    <source>
        <dbReference type="SAM" id="Coils"/>
    </source>
</evidence>
<proteinExistence type="predicted"/>
<dbReference type="InterPro" id="IPR050640">
    <property type="entry name" value="Bact_2-comp_sensor_kinase"/>
</dbReference>
<gene>
    <name evidence="4" type="ORF">NCCP691_14040</name>
</gene>
<dbReference type="InterPro" id="IPR036890">
    <property type="entry name" value="HATPase_C_sf"/>
</dbReference>
<dbReference type="EMBL" id="BPMK01000005">
    <property type="protein sequence ID" value="GIZ51390.1"/>
    <property type="molecule type" value="Genomic_DNA"/>
</dbReference>
<dbReference type="InterPro" id="IPR005467">
    <property type="entry name" value="His_kinase_dom"/>
</dbReference>
<feature type="transmembrane region" description="Helical" evidence="2">
    <location>
        <begin position="51"/>
        <end position="72"/>
    </location>
</feature>
<dbReference type="SUPFAM" id="SSF55874">
    <property type="entry name" value="ATPase domain of HSP90 chaperone/DNA topoisomerase II/histidine kinase"/>
    <property type="match status" value="1"/>
</dbReference>
<dbReference type="InterPro" id="IPR010559">
    <property type="entry name" value="Sig_transdc_His_kin_internal"/>
</dbReference>
<evidence type="ECO:0000313" key="4">
    <source>
        <dbReference type="EMBL" id="GIZ51390.1"/>
    </source>
</evidence>
<dbReference type="Proteomes" id="UP000887222">
    <property type="component" value="Unassembled WGS sequence"/>
</dbReference>
<comment type="caution">
    <text evidence="4">The sequence shown here is derived from an EMBL/GenBank/DDBJ whole genome shotgun (WGS) entry which is preliminary data.</text>
</comment>
<evidence type="ECO:0000313" key="5">
    <source>
        <dbReference type="Proteomes" id="UP000887222"/>
    </source>
</evidence>
<sequence length="363" mass="39686">MIADTSATPTQPAPYRYPRLRRLAIDVALTQIFNLAAALVVTYVLQLNASLTQNIVVSVCVGTLMVLFIDGGRLLLWGLGKPPLLPFMLIFLAAVPAARHLGNLLAGFLLGVPPELIGAVRGENPVAFYIVFLLTCIGVTWFFFSRAWMQQLRAEAEAEKARAAAIERQALQAQLQLLQAQIEPHMLFNTLANLQGLIAVDPPRAQRMLDQLIQYLRATLGAARGDGTTLEQEFRLMQAYLGLMQVRMGSRLSFRLQLPPELAPLAVPPMLLQPLVENAIKHGLEPKLEGGTLEIDARREGDVLVLRVSDDGLGLDEHAASAGTRTGVRNIRERLQALHGPRAGLALEPRQPHGATAILRLPI</sequence>
<dbReference type="InterPro" id="IPR003594">
    <property type="entry name" value="HATPase_dom"/>
</dbReference>
<evidence type="ECO:0000259" key="3">
    <source>
        <dbReference type="PROSITE" id="PS50109"/>
    </source>
</evidence>
<dbReference type="Gene3D" id="3.30.565.10">
    <property type="entry name" value="Histidine kinase-like ATPase, C-terminal domain"/>
    <property type="match status" value="1"/>
</dbReference>
<feature type="transmembrane region" description="Helical" evidence="2">
    <location>
        <begin position="23"/>
        <end position="45"/>
    </location>
</feature>
<keyword evidence="2" id="KW-0472">Membrane</keyword>
<reference evidence="4 5" key="1">
    <citation type="journal article" date="2022" name="Int. J. Syst. Evol. Microbiol.">
        <title>Noviherbaspirillum aridicola sp. nov., isolated from an arid soil in Pakistan.</title>
        <authorList>
            <person name="Khan I.U."/>
            <person name="Saqib M."/>
            <person name="Amin A."/>
            <person name="Hussain F."/>
            <person name="Li L."/>
            <person name="Liu Y.H."/>
            <person name="Fang B.Z."/>
            <person name="Ahmed I."/>
            <person name="Li W.J."/>
        </authorList>
    </citation>
    <scope>NUCLEOTIDE SEQUENCE [LARGE SCALE GENOMIC DNA]</scope>
    <source>
        <strain evidence="4 5">NCCP-691</strain>
    </source>
</reference>
<keyword evidence="2" id="KW-1133">Transmembrane helix</keyword>
<dbReference type="PANTHER" id="PTHR34220:SF9">
    <property type="entry name" value="SIGNAL TRANSDUCTION HISTIDINE KINASE INTERNAL REGION DOMAIN-CONTAINING PROTEIN"/>
    <property type="match status" value="1"/>
</dbReference>
<dbReference type="PANTHER" id="PTHR34220">
    <property type="entry name" value="SENSOR HISTIDINE KINASE YPDA"/>
    <property type="match status" value="1"/>
</dbReference>
<feature type="transmembrane region" description="Helical" evidence="2">
    <location>
        <begin position="84"/>
        <end position="106"/>
    </location>
</feature>
<feature type="domain" description="Histidine kinase" evidence="3">
    <location>
        <begin position="271"/>
        <end position="363"/>
    </location>
</feature>
<keyword evidence="5" id="KW-1185">Reference proteome</keyword>
<feature type="coiled-coil region" evidence="1">
    <location>
        <begin position="149"/>
        <end position="183"/>
    </location>
</feature>
<dbReference type="Pfam" id="PF06580">
    <property type="entry name" value="His_kinase"/>
    <property type="match status" value="1"/>
</dbReference>
<accession>A0ABQ4Q2L3</accession>
<dbReference type="Pfam" id="PF02518">
    <property type="entry name" value="HATPase_c"/>
    <property type="match status" value="1"/>
</dbReference>